<dbReference type="Proteomes" id="UP000198412">
    <property type="component" value="Unassembled WGS sequence"/>
</dbReference>
<dbReference type="AlphaFoldDB" id="A0A238VKV1"/>
<sequence length="73" mass="8757">MENIWIIAILLFLITIFLYWKISKNYFKNEVFSKGTWKNWGTRLFYWQGAIFVSIGVTFLIIFLLNAINVLNF</sequence>
<organism evidence="2 3">
    <name type="scientific">Lutibacter flavus</name>
    <dbReference type="NCBI Taxonomy" id="691689"/>
    <lineage>
        <taxon>Bacteria</taxon>
        <taxon>Pseudomonadati</taxon>
        <taxon>Bacteroidota</taxon>
        <taxon>Flavobacteriia</taxon>
        <taxon>Flavobacteriales</taxon>
        <taxon>Flavobacteriaceae</taxon>
        <taxon>Lutibacter</taxon>
    </lineage>
</organism>
<keyword evidence="3" id="KW-1185">Reference proteome</keyword>
<dbReference type="OrthoDB" id="1450918at2"/>
<accession>A0A238VKV1</accession>
<dbReference type="EMBL" id="FZNX01000001">
    <property type="protein sequence ID" value="SNR34828.1"/>
    <property type="molecule type" value="Genomic_DNA"/>
</dbReference>
<feature type="transmembrane region" description="Helical" evidence="1">
    <location>
        <begin position="44"/>
        <end position="68"/>
    </location>
</feature>
<keyword evidence="1" id="KW-0812">Transmembrane</keyword>
<proteinExistence type="predicted"/>
<keyword evidence="1" id="KW-0472">Membrane</keyword>
<evidence type="ECO:0000313" key="2">
    <source>
        <dbReference type="EMBL" id="SNR34828.1"/>
    </source>
</evidence>
<evidence type="ECO:0000313" key="3">
    <source>
        <dbReference type="Proteomes" id="UP000198412"/>
    </source>
</evidence>
<protein>
    <submittedName>
        <fullName evidence="2">Uncharacterized protein</fullName>
    </submittedName>
</protein>
<evidence type="ECO:0000256" key="1">
    <source>
        <dbReference type="SAM" id="Phobius"/>
    </source>
</evidence>
<reference evidence="3" key="1">
    <citation type="submission" date="2017-06" db="EMBL/GenBank/DDBJ databases">
        <authorList>
            <person name="Varghese N."/>
            <person name="Submissions S."/>
        </authorList>
    </citation>
    <scope>NUCLEOTIDE SEQUENCE [LARGE SCALE GENOMIC DNA]</scope>
    <source>
        <strain evidence="3">DSM 27993</strain>
    </source>
</reference>
<gene>
    <name evidence="2" type="ORF">SAMN04488111_0641</name>
</gene>
<keyword evidence="1" id="KW-1133">Transmembrane helix</keyword>
<name>A0A238VKV1_9FLAO</name>
<feature type="transmembrane region" description="Helical" evidence="1">
    <location>
        <begin position="6"/>
        <end position="23"/>
    </location>
</feature>